<dbReference type="Pfam" id="PF08281">
    <property type="entry name" value="Sigma70_r4_2"/>
    <property type="match status" value="1"/>
</dbReference>
<dbReference type="PANTHER" id="PTHR43133:SF8">
    <property type="entry name" value="RNA POLYMERASE SIGMA FACTOR HI_1459-RELATED"/>
    <property type="match status" value="1"/>
</dbReference>
<evidence type="ECO:0000259" key="7">
    <source>
        <dbReference type="Pfam" id="PF04542"/>
    </source>
</evidence>
<name>A0ABS7D0Y4_9BACL</name>
<keyword evidence="10" id="KW-1185">Reference proteome</keyword>
<feature type="compositionally biased region" description="Basic and acidic residues" evidence="6">
    <location>
        <begin position="173"/>
        <end position="182"/>
    </location>
</feature>
<dbReference type="InterPro" id="IPR036388">
    <property type="entry name" value="WH-like_DNA-bd_sf"/>
</dbReference>
<keyword evidence="5" id="KW-0804">Transcription</keyword>
<dbReference type="InterPro" id="IPR014284">
    <property type="entry name" value="RNA_pol_sigma-70_dom"/>
</dbReference>
<gene>
    <name evidence="9" type="ORF">K0T92_02100</name>
</gene>
<evidence type="ECO:0000313" key="10">
    <source>
        <dbReference type="Proteomes" id="UP000812277"/>
    </source>
</evidence>
<evidence type="ECO:0000256" key="2">
    <source>
        <dbReference type="ARBA" id="ARBA00023015"/>
    </source>
</evidence>
<organism evidence="9 10">
    <name type="scientific">Paenibacillus oenotherae</name>
    <dbReference type="NCBI Taxonomy" id="1435645"/>
    <lineage>
        <taxon>Bacteria</taxon>
        <taxon>Bacillati</taxon>
        <taxon>Bacillota</taxon>
        <taxon>Bacilli</taxon>
        <taxon>Bacillales</taxon>
        <taxon>Paenibacillaceae</taxon>
        <taxon>Paenibacillus</taxon>
    </lineage>
</organism>
<dbReference type="Gene3D" id="1.10.1740.10">
    <property type="match status" value="1"/>
</dbReference>
<proteinExistence type="inferred from homology"/>
<evidence type="ECO:0000256" key="6">
    <source>
        <dbReference type="SAM" id="MobiDB-lite"/>
    </source>
</evidence>
<dbReference type="Pfam" id="PF04542">
    <property type="entry name" value="Sigma70_r2"/>
    <property type="match status" value="1"/>
</dbReference>
<evidence type="ECO:0000259" key="8">
    <source>
        <dbReference type="Pfam" id="PF08281"/>
    </source>
</evidence>
<dbReference type="SUPFAM" id="SSF88946">
    <property type="entry name" value="Sigma2 domain of RNA polymerase sigma factors"/>
    <property type="match status" value="1"/>
</dbReference>
<dbReference type="EMBL" id="JAHZIJ010000001">
    <property type="protein sequence ID" value="MBW7473535.1"/>
    <property type="molecule type" value="Genomic_DNA"/>
</dbReference>
<evidence type="ECO:0000313" key="9">
    <source>
        <dbReference type="EMBL" id="MBW7473535.1"/>
    </source>
</evidence>
<dbReference type="Gene3D" id="1.10.10.10">
    <property type="entry name" value="Winged helix-like DNA-binding domain superfamily/Winged helix DNA-binding domain"/>
    <property type="match status" value="1"/>
</dbReference>
<evidence type="ECO:0000256" key="3">
    <source>
        <dbReference type="ARBA" id="ARBA00023082"/>
    </source>
</evidence>
<dbReference type="InterPro" id="IPR013249">
    <property type="entry name" value="RNA_pol_sigma70_r4_t2"/>
</dbReference>
<feature type="region of interest" description="Disordered" evidence="6">
    <location>
        <begin position="173"/>
        <end position="196"/>
    </location>
</feature>
<keyword evidence="2" id="KW-0805">Transcription regulation</keyword>
<dbReference type="SUPFAM" id="SSF88659">
    <property type="entry name" value="Sigma3 and sigma4 domains of RNA polymerase sigma factors"/>
    <property type="match status" value="1"/>
</dbReference>
<reference evidence="9 10" key="1">
    <citation type="submission" date="2021-07" db="EMBL/GenBank/DDBJ databases">
        <title>Paenibacillus radiodurans sp. nov., isolated from the southeastern edge of Tengger Desert.</title>
        <authorList>
            <person name="Zhang G."/>
        </authorList>
    </citation>
    <scope>NUCLEOTIDE SEQUENCE [LARGE SCALE GENOMIC DNA]</scope>
    <source>
        <strain evidence="9 10">DT7-4</strain>
    </source>
</reference>
<dbReference type="PANTHER" id="PTHR43133">
    <property type="entry name" value="RNA POLYMERASE ECF-TYPE SIGMA FACTO"/>
    <property type="match status" value="1"/>
</dbReference>
<dbReference type="InterPro" id="IPR013324">
    <property type="entry name" value="RNA_pol_sigma_r3/r4-like"/>
</dbReference>
<accession>A0ABS7D0Y4</accession>
<evidence type="ECO:0000256" key="4">
    <source>
        <dbReference type="ARBA" id="ARBA00023125"/>
    </source>
</evidence>
<dbReference type="InterPro" id="IPR007627">
    <property type="entry name" value="RNA_pol_sigma70_r2"/>
</dbReference>
<protein>
    <submittedName>
        <fullName evidence="9">RNA polymerase sigma factor</fullName>
    </submittedName>
</protein>
<dbReference type="InterPro" id="IPR039425">
    <property type="entry name" value="RNA_pol_sigma-70-like"/>
</dbReference>
<sequence length="261" mass="28522">MSEMLQGAASVQNMESGVDAGLKQDTMTGEIRAVLYRYCLKLTGSVWDAEDLVQETCLRALSVIVGAHPHSNPTAYVLRIAKNLWVDIVRRRRAAEKMIGQSAADAAWDELHDHLEVEEALRLVVKHLSPLQRAVFLLREVCGYKSAEAAGWLQTTEGAVKAALHRARNVLEKVKQKHESSRAQDNSGGGEEQEGLDPGLLHAYLTAIRRSDPQALVYLALAQNDPVQALGGMIAVQQSSPGWRKPVANTFHMPAQLCAAA</sequence>
<keyword evidence="3" id="KW-0731">Sigma factor</keyword>
<comment type="similarity">
    <text evidence="1">Belongs to the sigma-70 factor family. ECF subfamily.</text>
</comment>
<feature type="domain" description="RNA polymerase sigma-70 region 2" evidence="7">
    <location>
        <begin position="34"/>
        <end position="93"/>
    </location>
</feature>
<dbReference type="InterPro" id="IPR013325">
    <property type="entry name" value="RNA_pol_sigma_r2"/>
</dbReference>
<evidence type="ECO:0000256" key="5">
    <source>
        <dbReference type="ARBA" id="ARBA00023163"/>
    </source>
</evidence>
<keyword evidence="4" id="KW-0238">DNA-binding</keyword>
<dbReference type="Proteomes" id="UP000812277">
    <property type="component" value="Unassembled WGS sequence"/>
</dbReference>
<comment type="caution">
    <text evidence="9">The sequence shown here is derived from an EMBL/GenBank/DDBJ whole genome shotgun (WGS) entry which is preliminary data.</text>
</comment>
<evidence type="ECO:0000256" key="1">
    <source>
        <dbReference type="ARBA" id="ARBA00010641"/>
    </source>
</evidence>
<dbReference type="NCBIfam" id="TIGR02937">
    <property type="entry name" value="sigma70-ECF"/>
    <property type="match status" value="1"/>
</dbReference>
<feature type="domain" description="RNA polymerase sigma factor 70 region 4 type 2" evidence="8">
    <location>
        <begin position="119"/>
        <end position="168"/>
    </location>
</feature>